<accession>A0A4Y9ZZG5</accession>
<protein>
    <recommendedName>
        <fullName evidence="1">Aminoglycoside phosphotransferase domain-containing protein</fullName>
    </recommendedName>
</protein>
<dbReference type="InterPro" id="IPR011009">
    <property type="entry name" value="Kinase-like_dom_sf"/>
</dbReference>
<name>A0A4Y9ZZG5_9AGAM</name>
<dbReference type="AlphaFoldDB" id="A0A4Y9ZZG5"/>
<dbReference type="OrthoDB" id="8300194at2759"/>
<gene>
    <name evidence="2" type="ORF">EWM64_g5175</name>
</gene>
<dbReference type="InterPro" id="IPR002575">
    <property type="entry name" value="Aminoglycoside_PTrfase"/>
</dbReference>
<keyword evidence="3" id="KW-1185">Reference proteome</keyword>
<dbReference type="SUPFAM" id="SSF56112">
    <property type="entry name" value="Protein kinase-like (PK-like)"/>
    <property type="match status" value="1"/>
</dbReference>
<evidence type="ECO:0000313" key="2">
    <source>
        <dbReference type="EMBL" id="TFY78838.1"/>
    </source>
</evidence>
<sequence>MTEAKVVSRESLPSWSELQHLSDDALLDLFRSSPHELLADLTINTTSVRMIGRDTVIKYPCAPYEVAAQAHIASTTSILTPAIRRTIPGRTGLNNFYVVMDFVHGTTLDSSWPRLAPWRKLMVVWTMRRYVRELRKVPFQHASKEPWPGPLGDEPIACIGPLFGEYDAGPFSTYAGLADCFAHKLDVAVRMKKAPPFVAPFDASMPLVFTHLDLVPHNVMLDDAGRVWVIDWGISGFYPQWFEYAAMAAGWEDMSRYGGFLARGIAGFYEPQRCFIDSICWALVTGAFM</sequence>
<dbReference type="PANTHER" id="PTHR21310">
    <property type="entry name" value="AMINOGLYCOSIDE PHOSPHOTRANSFERASE-RELATED-RELATED"/>
    <property type="match status" value="1"/>
</dbReference>
<evidence type="ECO:0000259" key="1">
    <source>
        <dbReference type="Pfam" id="PF01636"/>
    </source>
</evidence>
<dbReference type="PANTHER" id="PTHR21310:SF39">
    <property type="entry name" value="AMINOGLYCOSIDE PHOSPHOTRANSFERASE DOMAIN-CONTAINING PROTEIN"/>
    <property type="match status" value="1"/>
</dbReference>
<feature type="domain" description="Aminoglycoside phosphotransferase" evidence="1">
    <location>
        <begin position="96"/>
        <end position="261"/>
    </location>
</feature>
<organism evidence="2 3">
    <name type="scientific">Hericium alpestre</name>
    <dbReference type="NCBI Taxonomy" id="135208"/>
    <lineage>
        <taxon>Eukaryota</taxon>
        <taxon>Fungi</taxon>
        <taxon>Dikarya</taxon>
        <taxon>Basidiomycota</taxon>
        <taxon>Agaricomycotina</taxon>
        <taxon>Agaricomycetes</taxon>
        <taxon>Russulales</taxon>
        <taxon>Hericiaceae</taxon>
        <taxon>Hericium</taxon>
    </lineage>
</organism>
<dbReference type="EMBL" id="SFCI01000606">
    <property type="protein sequence ID" value="TFY78838.1"/>
    <property type="molecule type" value="Genomic_DNA"/>
</dbReference>
<proteinExistence type="predicted"/>
<dbReference type="Pfam" id="PF01636">
    <property type="entry name" value="APH"/>
    <property type="match status" value="1"/>
</dbReference>
<comment type="caution">
    <text evidence="2">The sequence shown here is derived from an EMBL/GenBank/DDBJ whole genome shotgun (WGS) entry which is preliminary data.</text>
</comment>
<dbReference type="Proteomes" id="UP000298061">
    <property type="component" value="Unassembled WGS sequence"/>
</dbReference>
<evidence type="ECO:0000313" key="3">
    <source>
        <dbReference type="Proteomes" id="UP000298061"/>
    </source>
</evidence>
<dbReference type="STRING" id="135208.A0A4Y9ZZG5"/>
<reference evidence="2 3" key="1">
    <citation type="submission" date="2019-02" db="EMBL/GenBank/DDBJ databases">
        <title>Genome sequencing of the rare red list fungi Hericium alpestre (H. flagellum).</title>
        <authorList>
            <person name="Buettner E."/>
            <person name="Kellner H."/>
        </authorList>
    </citation>
    <scope>NUCLEOTIDE SEQUENCE [LARGE SCALE GENOMIC DNA]</scope>
    <source>
        <strain evidence="2 3">DSM 108284</strain>
    </source>
</reference>
<dbReference type="InterPro" id="IPR051678">
    <property type="entry name" value="AGP_Transferase"/>
</dbReference>
<dbReference type="Gene3D" id="3.90.1200.10">
    <property type="match status" value="1"/>
</dbReference>